<name>R7Q577_CHOCR</name>
<keyword evidence="1" id="KW-0812">Transmembrane</keyword>
<dbReference type="GO" id="GO:0004175">
    <property type="term" value="F:endopeptidase activity"/>
    <property type="evidence" value="ECO:0007669"/>
    <property type="project" value="UniProtKB-ARBA"/>
</dbReference>
<keyword evidence="4" id="KW-1185">Reference proteome</keyword>
<gene>
    <name evidence="3" type="ORF">CHC_T00008225001</name>
</gene>
<feature type="transmembrane region" description="Helical" evidence="1">
    <location>
        <begin position="21"/>
        <end position="42"/>
    </location>
</feature>
<protein>
    <recommendedName>
        <fullName evidence="2">CAAX prenyl protease 2/Lysostaphin resistance protein A-like domain-containing protein</fullName>
    </recommendedName>
</protein>
<dbReference type="Pfam" id="PF02517">
    <property type="entry name" value="Rce1-like"/>
    <property type="match status" value="1"/>
</dbReference>
<dbReference type="RefSeq" id="XP_005712386.1">
    <property type="nucleotide sequence ID" value="XM_005712329.1"/>
</dbReference>
<accession>R7Q577</accession>
<dbReference type="InterPro" id="IPR003675">
    <property type="entry name" value="Rce1/LyrA-like_dom"/>
</dbReference>
<dbReference type="AlphaFoldDB" id="R7Q577"/>
<sequence>MNGVTEELIFRGMIQNMLEQRLGHGSISAPLIASVAFGIAHLGKSKLGYDPPNVRYMASACVTGVACGFVWRQTGKVTASALTQATSNYIMWRVTLSKKVGQ</sequence>
<evidence type="ECO:0000313" key="3">
    <source>
        <dbReference type="EMBL" id="CDF32615.1"/>
    </source>
</evidence>
<reference evidence="4" key="1">
    <citation type="journal article" date="2013" name="Proc. Natl. Acad. Sci. U.S.A.">
        <title>Genome structure and metabolic features in the red seaweed Chondrus crispus shed light on evolution of the Archaeplastida.</title>
        <authorList>
            <person name="Collen J."/>
            <person name="Porcel B."/>
            <person name="Carre W."/>
            <person name="Ball S.G."/>
            <person name="Chaparro C."/>
            <person name="Tonon T."/>
            <person name="Barbeyron T."/>
            <person name="Michel G."/>
            <person name="Noel B."/>
            <person name="Valentin K."/>
            <person name="Elias M."/>
            <person name="Artiguenave F."/>
            <person name="Arun A."/>
            <person name="Aury J.M."/>
            <person name="Barbosa-Neto J.F."/>
            <person name="Bothwell J.H."/>
            <person name="Bouget F.Y."/>
            <person name="Brillet L."/>
            <person name="Cabello-Hurtado F."/>
            <person name="Capella-Gutierrez S."/>
            <person name="Charrier B."/>
            <person name="Cladiere L."/>
            <person name="Cock J.M."/>
            <person name="Coelho S.M."/>
            <person name="Colleoni C."/>
            <person name="Czjzek M."/>
            <person name="Da Silva C."/>
            <person name="Delage L."/>
            <person name="Denoeud F."/>
            <person name="Deschamps P."/>
            <person name="Dittami S.M."/>
            <person name="Gabaldon T."/>
            <person name="Gachon C.M."/>
            <person name="Groisillier A."/>
            <person name="Herve C."/>
            <person name="Jabbari K."/>
            <person name="Katinka M."/>
            <person name="Kloareg B."/>
            <person name="Kowalczyk N."/>
            <person name="Labadie K."/>
            <person name="Leblanc C."/>
            <person name="Lopez P.J."/>
            <person name="McLachlan D.H."/>
            <person name="Meslet-Cladiere L."/>
            <person name="Moustafa A."/>
            <person name="Nehr Z."/>
            <person name="Nyvall Collen P."/>
            <person name="Panaud O."/>
            <person name="Partensky F."/>
            <person name="Poulain J."/>
            <person name="Rensing S.A."/>
            <person name="Rousvoal S."/>
            <person name="Samson G."/>
            <person name="Symeonidi A."/>
            <person name="Weissenbach J."/>
            <person name="Zambounis A."/>
            <person name="Wincker P."/>
            <person name="Boyen C."/>
        </authorList>
    </citation>
    <scope>NUCLEOTIDE SEQUENCE [LARGE SCALE GENOMIC DNA]</scope>
    <source>
        <strain evidence="4">cv. Stackhouse</strain>
    </source>
</reference>
<evidence type="ECO:0000256" key="1">
    <source>
        <dbReference type="SAM" id="Phobius"/>
    </source>
</evidence>
<keyword evidence="1" id="KW-0472">Membrane</keyword>
<dbReference type="GO" id="GO:0080120">
    <property type="term" value="P:CAAX-box protein maturation"/>
    <property type="evidence" value="ECO:0007669"/>
    <property type="project" value="UniProtKB-ARBA"/>
</dbReference>
<dbReference type="KEGG" id="ccp:CHC_T00008225001"/>
<dbReference type="Proteomes" id="UP000012073">
    <property type="component" value="Unassembled WGS sequence"/>
</dbReference>
<evidence type="ECO:0000259" key="2">
    <source>
        <dbReference type="Pfam" id="PF02517"/>
    </source>
</evidence>
<dbReference type="GeneID" id="17320101"/>
<dbReference type="Gramene" id="CDF32615">
    <property type="protein sequence ID" value="CDF32615"/>
    <property type="gene ID" value="CHC_T00008225001"/>
</dbReference>
<keyword evidence="1" id="KW-1133">Transmembrane helix</keyword>
<proteinExistence type="predicted"/>
<dbReference type="EMBL" id="HG001524">
    <property type="protein sequence ID" value="CDF32615.1"/>
    <property type="molecule type" value="Genomic_DNA"/>
</dbReference>
<feature type="domain" description="CAAX prenyl protease 2/Lysostaphin resistance protein A-like" evidence="2">
    <location>
        <begin position="2"/>
        <end position="90"/>
    </location>
</feature>
<evidence type="ECO:0000313" key="4">
    <source>
        <dbReference type="Proteomes" id="UP000012073"/>
    </source>
</evidence>
<organism evidence="3 4">
    <name type="scientific">Chondrus crispus</name>
    <name type="common">Carrageen Irish moss</name>
    <name type="synonym">Polymorpha crispa</name>
    <dbReference type="NCBI Taxonomy" id="2769"/>
    <lineage>
        <taxon>Eukaryota</taxon>
        <taxon>Rhodophyta</taxon>
        <taxon>Florideophyceae</taxon>
        <taxon>Rhodymeniophycidae</taxon>
        <taxon>Gigartinales</taxon>
        <taxon>Gigartinaceae</taxon>
        <taxon>Chondrus</taxon>
    </lineage>
</organism>
<feature type="transmembrane region" description="Helical" evidence="1">
    <location>
        <begin position="54"/>
        <end position="71"/>
    </location>
</feature>